<evidence type="ECO:0000313" key="3">
    <source>
        <dbReference type="EMBL" id="EPD13997.1"/>
    </source>
</evidence>
<dbReference type="Pfam" id="PF02567">
    <property type="entry name" value="PhzC-PhzF"/>
    <property type="match status" value="1"/>
</dbReference>
<dbReference type="GO" id="GO:0005737">
    <property type="term" value="C:cytoplasm"/>
    <property type="evidence" value="ECO:0007669"/>
    <property type="project" value="TreeGrafter"/>
</dbReference>
<gene>
    <name evidence="3" type="ORF">L196_00820</name>
</gene>
<proteinExistence type="inferred from homology"/>
<dbReference type="SUPFAM" id="SSF54506">
    <property type="entry name" value="Diaminopimelate epimerase-like"/>
    <property type="match status" value="1"/>
</dbReference>
<protein>
    <submittedName>
        <fullName evidence="3">Isomerase</fullName>
    </submittedName>
</protein>
<evidence type="ECO:0000256" key="1">
    <source>
        <dbReference type="ARBA" id="ARBA00008270"/>
    </source>
</evidence>
<dbReference type="RefSeq" id="WP_016389572.1">
    <property type="nucleotide sequence ID" value="NZ_KE646805.1"/>
</dbReference>
<dbReference type="Gene3D" id="3.10.310.10">
    <property type="entry name" value="Diaminopimelate Epimerase, Chain A, domain 1"/>
    <property type="match status" value="2"/>
</dbReference>
<comment type="caution">
    <text evidence="3">The sequence shown here is derived from an EMBL/GenBank/DDBJ whole genome shotgun (WGS) entry which is preliminary data.</text>
</comment>
<accession>A0AB33Z448</accession>
<keyword evidence="3" id="KW-0413">Isomerase</keyword>
<reference evidence="3 4" key="1">
    <citation type="journal article" date="2013" name="Genome Announc.">
        <title>Genome Sequence of the Pyrene- and Fluoranthene-Degrading Bacterium Cycloclasticus sp. Strain PY97M.</title>
        <authorList>
            <person name="Cui Z."/>
            <person name="Xu G."/>
            <person name="Li Q."/>
            <person name="Gao W."/>
            <person name="Zheng L."/>
        </authorList>
    </citation>
    <scope>NUCLEOTIDE SEQUENCE [LARGE SCALE GENOMIC DNA]</scope>
    <source>
        <strain evidence="3 4">PY97M</strain>
    </source>
</reference>
<dbReference type="InterPro" id="IPR003719">
    <property type="entry name" value="Phenazine_PhzF-like"/>
</dbReference>
<dbReference type="AlphaFoldDB" id="A0AB33Z448"/>
<dbReference type="GO" id="GO:0016853">
    <property type="term" value="F:isomerase activity"/>
    <property type="evidence" value="ECO:0007669"/>
    <property type="project" value="UniProtKB-KW"/>
</dbReference>
<evidence type="ECO:0000256" key="2">
    <source>
        <dbReference type="PIRSR" id="PIRSR016184-1"/>
    </source>
</evidence>
<dbReference type="NCBIfam" id="TIGR00654">
    <property type="entry name" value="PhzF_family"/>
    <property type="match status" value="1"/>
</dbReference>
<dbReference type="PANTHER" id="PTHR13774:SF32">
    <property type="entry name" value="ANTISENSE-ENHANCING SEQUENCE 1"/>
    <property type="match status" value="1"/>
</dbReference>
<name>A0AB33Z448_9GAMM</name>
<organism evidence="3 4">
    <name type="scientific">Cycloclasticus pugetii</name>
    <dbReference type="NCBI Taxonomy" id="34068"/>
    <lineage>
        <taxon>Bacteria</taxon>
        <taxon>Pseudomonadati</taxon>
        <taxon>Pseudomonadota</taxon>
        <taxon>Gammaproteobacteria</taxon>
        <taxon>Thiotrichales</taxon>
        <taxon>Piscirickettsiaceae</taxon>
        <taxon>Cycloclasticus</taxon>
    </lineage>
</organism>
<dbReference type="PANTHER" id="PTHR13774">
    <property type="entry name" value="PHENAZINE BIOSYNTHESIS PROTEIN"/>
    <property type="match status" value="1"/>
</dbReference>
<evidence type="ECO:0000313" key="4">
    <source>
        <dbReference type="Proteomes" id="UP000015462"/>
    </source>
</evidence>
<comment type="similarity">
    <text evidence="1">Belongs to the PhzF family.</text>
</comment>
<dbReference type="EMBL" id="ASHL01000001">
    <property type="protein sequence ID" value="EPD13997.1"/>
    <property type="molecule type" value="Genomic_DNA"/>
</dbReference>
<sequence>MKVTYYTLDVFTDTLFQGAQVAVFPDAEDLPEEQLSRIAREINLSETAFVYKADEGRSTFKARIFSPDGEKDFAGHPILAIANVLVETGKVSLEGDYTSIMVKQNSQDVTANISKDANGKRYVQFTLSSMPVVDRFTPTDQELAKLLSIDEKDIDHSSYYTRLVSSGLPYLIVPLKSQADVRKACFDVKAWGESSAPAMAAQEILIFSAKTDLDDCNFHGRLMGPNISDREDPPLGSVLPTFAGYLASHEHIRLGTYSFAIDRGTAETRRSLLHVEMDKREGRPITLRVGGDSLLVSKSELLLG</sequence>
<keyword evidence="4" id="KW-1185">Reference proteome</keyword>
<dbReference type="Proteomes" id="UP000015462">
    <property type="component" value="Unassembled WGS sequence"/>
</dbReference>
<dbReference type="PIRSF" id="PIRSF016184">
    <property type="entry name" value="PhzC_PhzF"/>
    <property type="match status" value="1"/>
</dbReference>
<feature type="active site" evidence="2">
    <location>
        <position position="46"/>
    </location>
</feature>